<feature type="compositionally biased region" description="Basic and acidic residues" evidence="1">
    <location>
        <begin position="31"/>
        <end position="53"/>
    </location>
</feature>
<reference evidence="3 4" key="1">
    <citation type="submission" date="2023-09" db="EMBL/GenBank/DDBJ databases">
        <title>Microbacterium fusihabitans sp. nov., Microbacterium phycihabitans sp. nov., and Microbacterium cervinum sp. nov., isolated from dried seaweeds of beach.</title>
        <authorList>
            <person name="Lee S.D."/>
        </authorList>
    </citation>
    <scope>NUCLEOTIDE SEQUENCE [LARGE SCALE GENOMIC DNA]</scope>
    <source>
        <strain evidence="3 4">KSW2-29</strain>
    </source>
</reference>
<organism evidence="3 4">
    <name type="scientific">Microbacterium phycohabitans</name>
    <dbReference type="NCBI Taxonomy" id="3075993"/>
    <lineage>
        <taxon>Bacteria</taxon>
        <taxon>Bacillati</taxon>
        <taxon>Actinomycetota</taxon>
        <taxon>Actinomycetes</taxon>
        <taxon>Micrococcales</taxon>
        <taxon>Microbacteriaceae</taxon>
        <taxon>Microbacterium</taxon>
    </lineage>
</organism>
<feature type="region of interest" description="Disordered" evidence="1">
    <location>
        <begin position="1"/>
        <end position="77"/>
    </location>
</feature>
<dbReference type="Proteomes" id="UP001261125">
    <property type="component" value="Unassembled WGS sequence"/>
</dbReference>
<evidence type="ECO:0000313" key="3">
    <source>
        <dbReference type="EMBL" id="MDU0345228.1"/>
    </source>
</evidence>
<proteinExistence type="predicted"/>
<gene>
    <name evidence="3" type="ORF">RWH44_05880</name>
</gene>
<evidence type="ECO:0000256" key="1">
    <source>
        <dbReference type="SAM" id="MobiDB-lite"/>
    </source>
</evidence>
<keyword evidence="2" id="KW-1133">Transmembrane helix</keyword>
<sequence length="237" mass="23980">MDEDVELEGLRERIYGPDGASATPEMIARLAELEEGRRADPTPSSDDVRDARGGDATAAGAARPDPGHMDAEPAAAVPGGGRARRVLRWALAAAGAVALVGLGIAIGAGLAAPAASADPASAAYPELTFPQTVEDVISADILRDSGIDPSSTRYIATVSDFRVYLAQPDDGDGVCIATFTSSDNRPWSVGCASGSAGPSAAFGVDGDLTVAVGETDPSAVDGIPIRLSDSVTAYVAR</sequence>
<dbReference type="RefSeq" id="WP_316003844.1">
    <property type="nucleotide sequence ID" value="NZ_JAWDIT010000002.1"/>
</dbReference>
<keyword evidence="2" id="KW-0812">Transmembrane</keyword>
<accession>A0ABU3SKA6</accession>
<name>A0ABU3SKA6_9MICO</name>
<feature type="compositionally biased region" description="Low complexity" evidence="1">
    <location>
        <begin position="54"/>
        <end position="64"/>
    </location>
</feature>
<comment type="caution">
    <text evidence="3">The sequence shown here is derived from an EMBL/GenBank/DDBJ whole genome shotgun (WGS) entry which is preliminary data.</text>
</comment>
<evidence type="ECO:0000313" key="4">
    <source>
        <dbReference type="Proteomes" id="UP001261125"/>
    </source>
</evidence>
<dbReference type="EMBL" id="JAWDIT010000002">
    <property type="protein sequence ID" value="MDU0345228.1"/>
    <property type="molecule type" value="Genomic_DNA"/>
</dbReference>
<keyword evidence="4" id="KW-1185">Reference proteome</keyword>
<keyword evidence="2" id="KW-0472">Membrane</keyword>
<protein>
    <recommendedName>
        <fullName evidence="5">Anti-sigma factor</fullName>
    </recommendedName>
</protein>
<evidence type="ECO:0008006" key="5">
    <source>
        <dbReference type="Google" id="ProtNLM"/>
    </source>
</evidence>
<feature type="transmembrane region" description="Helical" evidence="2">
    <location>
        <begin position="89"/>
        <end position="112"/>
    </location>
</feature>
<evidence type="ECO:0000256" key="2">
    <source>
        <dbReference type="SAM" id="Phobius"/>
    </source>
</evidence>